<keyword evidence="2" id="KW-0472">Membrane</keyword>
<keyword evidence="2" id="KW-1133">Transmembrane helix</keyword>
<evidence type="ECO:0000256" key="1">
    <source>
        <dbReference type="SAM" id="MobiDB-lite"/>
    </source>
</evidence>
<dbReference type="EMBL" id="JAACJM010000185">
    <property type="protein sequence ID" value="KAF5339478.1"/>
    <property type="molecule type" value="Genomic_DNA"/>
</dbReference>
<evidence type="ECO:0000256" key="2">
    <source>
        <dbReference type="SAM" id="Phobius"/>
    </source>
</evidence>
<evidence type="ECO:0000313" key="4">
    <source>
        <dbReference type="Proteomes" id="UP000559256"/>
    </source>
</evidence>
<sequence>MNCDDIRTTKDIVTSCLTVIILCTWTSVHPNVPNLCRSEHPALVFLDRAKIFFVAFVAPELMVLWSIRQWVAARRMAKRYKGISDDSVSYAYQRLILNGYPSVYNWTISHAFLALMGGFAYYDCTGKFLFHLWDPSFCQHFRDEDRPEREEQEKKLEELRRSARQGLSQTSSYQEVIISTSFLSASSRGNSPFEAAFSIPTNSRTCSELSTVGASNYTTYKSQSATNDNTPNGRPRTGSYRECLLEFCVASGMITTTEEEIWGTISSTDGLAKLATVMQLLWFIIQCIARGAENLAITELEFYTLGFATLNLTTYFFWWNKPSGFQYPIRVYDPREWPLRSPLAYSKLEENDSMGMITLPLTRSMNGKSSGFLRRSMESARKFPEAVSERIRKDYYPNDFKPWSIFFIPPLALTKLFNYALSGDALGAPEQGNLFTASTIKEPTGVYAAAYAAAVVLGLFHCISFMLDFRGFPSHPRDQHLWRVFSLLVTLLPLGLGAVHVFTHYRGVTGGGRQYGGSVPISPFIVFVFTIIYGAARIVLLVLAIKQLVDLSPSALQDIEWPGFIPHIVL</sequence>
<dbReference type="PANTHER" id="PTHR35043">
    <property type="entry name" value="TRANSCRIPTION FACTOR DOMAIN-CONTAINING PROTEIN"/>
    <property type="match status" value="1"/>
</dbReference>
<feature type="compositionally biased region" description="Basic and acidic residues" evidence="1">
    <location>
        <begin position="144"/>
        <end position="161"/>
    </location>
</feature>
<proteinExistence type="predicted"/>
<reference evidence="3 4" key="1">
    <citation type="journal article" date="2020" name="ISME J.">
        <title>Uncovering the hidden diversity of litter-decomposition mechanisms in mushroom-forming fungi.</title>
        <authorList>
            <person name="Floudas D."/>
            <person name="Bentzer J."/>
            <person name="Ahren D."/>
            <person name="Johansson T."/>
            <person name="Persson P."/>
            <person name="Tunlid A."/>
        </authorList>
    </citation>
    <scope>NUCLEOTIDE SEQUENCE [LARGE SCALE GENOMIC DNA]</scope>
    <source>
        <strain evidence="3 4">CBS 291.85</strain>
    </source>
</reference>
<feature type="transmembrane region" description="Helical" evidence="2">
    <location>
        <begin position="12"/>
        <end position="31"/>
    </location>
</feature>
<feature type="transmembrane region" description="Helical" evidence="2">
    <location>
        <begin position="481"/>
        <end position="501"/>
    </location>
</feature>
<feature type="region of interest" description="Disordered" evidence="1">
    <location>
        <begin position="144"/>
        <end position="167"/>
    </location>
</feature>
<accession>A0A8H5FK90</accession>
<dbReference type="Proteomes" id="UP000559256">
    <property type="component" value="Unassembled WGS sequence"/>
</dbReference>
<organism evidence="3 4">
    <name type="scientific">Tetrapyrgos nigripes</name>
    <dbReference type="NCBI Taxonomy" id="182062"/>
    <lineage>
        <taxon>Eukaryota</taxon>
        <taxon>Fungi</taxon>
        <taxon>Dikarya</taxon>
        <taxon>Basidiomycota</taxon>
        <taxon>Agaricomycotina</taxon>
        <taxon>Agaricomycetes</taxon>
        <taxon>Agaricomycetidae</taxon>
        <taxon>Agaricales</taxon>
        <taxon>Marasmiineae</taxon>
        <taxon>Marasmiaceae</taxon>
        <taxon>Tetrapyrgos</taxon>
    </lineage>
</organism>
<dbReference type="AlphaFoldDB" id="A0A8H5FK90"/>
<feature type="transmembrane region" description="Helical" evidence="2">
    <location>
        <begin position="446"/>
        <end position="469"/>
    </location>
</feature>
<feature type="transmembrane region" description="Helical" evidence="2">
    <location>
        <begin position="521"/>
        <end position="545"/>
    </location>
</feature>
<comment type="caution">
    <text evidence="3">The sequence shown here is derived from an EMBL/GenBank/DDBJ whole genome shotgun (WGS) entry which is preliminary data.</text>
</comment>
<keyword evidence="2" id="KW-0812">Transmembrane</keyword>
<dbReference type="PANTHER" id="PTHR35043:SF7">
    <property type="entry name" value="TRANSCRIPTION FACTOR DOMAIN-CONTAINING PROTEIN"/>
    <property type="match status" value="1"/>
</dbReference>
<dbReference type="OrthoDB" id="9451547at2759"/>
<gene>
    <name evidence="3" type="ORF">D9758_015326</name>
</gene>
<feature type="transmembrane region" description="Helical" evidence="2">
    <location>
        <begin position="103"/>
        <end position="122"/>
    </location>
</feature>
<keyword evidence="4" id="KW-1185">Reference proteome</keyword>
<protein>
    <submittedName>
        <fullName evidence="3">Uncharacterized protein</fullName>
    </submittedName>
</protein>
<evidence type="ECO:0000313" key="3">
    <source>
        <dbReference type="EMBL" id="KAF5339478.1"/>
    </source>
</evidence>
<name>A0A8H5FK90_9AGAR</name>
<feature type="transmembrane region" description="Helical" evidence="2">
    <location>
        <begin position="51"/>
        <end position="71"/>
    </location>
</feature>